<protein>
    <recommendedName>
        <fullName evidence="12">Sensor-like histidine kinase SenX3</fullName>
        <ecNumber evidence="3">2.7.13.3</ecNumber>
    </recommendedName>
</protein>
<dbReference type="Pfam" id="PF02518">
    <property type="entry name" value="HATPase_c"/>
    <property type="match status" value="1"/>
</dbReference>
<evidence type="ECO:0000256" key="12">
    <source>
        <dbReference type="ARBA" id="ARBA00039401"/>
    </source>
</evidence>
<proteinExistence type="predicted"/>
<evidence type="ECO:0000256" key="5">
    <source>
        <dbReference type="ARBA" id="ARBA00022553"/>
    </source>
</evidence>
<keyword evidence="5" id="KW-0597">Phosphoprotein</keyword>
<evidence type="ECO:0000256" key="1">
    <source>
        <dbReference type="ARBA" id="ARBA00000085"/>
    </source>
</evidence>
<feature type="transmembrane region" description="Helical" evidence="13">
    <location>
        <begin position="115"/>
        <end position="140"/>
    </location>
</feature>
<gene>
    <name evidence="16" type="ORF">SAMN04488570_2755</name>
</gene>
<dbReference type="CDD" id="cd00082">
    <property type="entry name" value="HisKA"/>
    <property type="match status" value="1"/>
</dbReference>
<dbReference type="InterPro" id="IPR003661">
    <property type="entry name" value="HisK_dim/P_dom"/>
</dbReference>
<evidence type="ECO:0000313" key="17">
    <source>
        <dbReference type="Proteomes" id="UP000198859"/>
    </source>
</evidence>
<dbReference type="InterPro" id="IPR007895">
    <property type="entry name" value="MASE1"/>
</dbReference>
<dbReference type="GO" id="GO:0000155">
    <property type="term" value="F:phosphorelay sensor kinase activity"/>
    <property type="evidence" value="ECO:0007669"/>
    <property type="project" value="InterPro"/>
</dbReference>
<keyword evidence="9 13" id="KW-1133">Transmembrane helix</keyword>
<dbReference type="PANTHER" id="PTHR42878:SF15">
    <property type="entry name" value="BACTERIOPHYTOCHROME"/>
    <property type="match status" value="1"/>
</dbReference>
<dbReference type="InterPro" id="IPR036097">
    <property type="entry name" value="HisK_dim/P_sf"/>
</dbReference>
<accession>A0A1H1V9S6</accession>
<dbReference type="GO" id="GO:0005886">
    <property type="term" value="C:plasma membrane"/>
    <property type="evidence" value="ECO:0007669"/>
    <property type="project" value="UniProtKB-SubCell"/>
</dbReference>
<dbReference type="SUPFAM" id="SSF55874">
    <property type="entry name" value="ATPase domain of HSP90 chaperone/DNA topoisomerase II/histidine kinase"/>
    <property type="match status" value="1"/>
</dbReference>
<feature type="transmembrane region" description="Helical" evidence="13">
    <location>
        <begin position="244"/>
        <end position="264"/>
    </location>
</feature>
<dbReference type="GO" id="GO:0030295">
    <property type="term" value="F:protein kinase activator activity"/>
    <property type="evidence" value="ECO:0007669"/>
    <property type="project" value="TreeGrafter"/>
</dbReference>
<name>A0A1H1V9S6_9ACTN</name>
<keyword evidence="11 13" id="KW-0472">Membrane</keyword>
<evidence type="ECO:0000256" key="9">
    <source>
        <dbReference type="ARBA" id="ARBA00022989"/>
    </source>
</evidence>
<dbReference type="SUPFAM" id="SSF55785">
    <property type="entry name" value="PYP-like sensor domain (PAS domain)"/>
    <property type="match status" value="1"/>
</dbReference>
<dbReference type="STRING" id="642780.SAMN04488570_2755"/>
<feature type="transmembrane region" description="Helical" evidence="13">
    <location>
        <begin position="73"/>
        <end position="94"/>
    </location>
</feature>
<dbReference type="Pfam" id="PF05231">
    <property type="entry name" value="MASE1"/>
    <property type="match status" value="1"/>
</dbReference>
<reference evidence="17" key="1">
    <citation type="submission" date="2016-10" db="EMBL/GenBank/DDBJ databases">
        <authorList>
            <person name="Varghese N."/>
            <person name="Submissions S."/>
        </authorList>
    </citation>
    <scope>NUCLEOTIDE SEQUENCE [LARGE SCALE GENOMIC DNA]</scope>
    <source>
        <strain evidence="17">DSM 22127</strain>
    </source>
</reference>
<dbReference type="PROSITE" id="PS50109">
    <property type="entry name" value="HIS_KIN"/>
    <property type="match status" value="1"/>
</dbReference>
<keyword evidence="6" id="KW-0808">Transferase</keyword>
<dbReference type="SMART" id="SM00388">
    <property type="entry name" value="HisKA"/>
    <property type="match status" value="1"/>
</dbReference>
<dbReference type="AlphaFoldDB" id="A0A1H1V9S6"/>
<dbReference type="Gene3D" id="1.10.287.130">
    <property type="match status" value="1"/>
</dbReference>
<dbReference type="InterPro" id="IPR035965">
    <property type="entry name" value="PAS-like_dom_sf"/>
</dbReference>
<evidence type="ECO:0000256" key="13">
    <source>
        <dbReference type="SAM" id="Phobius"/>
    </source>
</evidence>
<dbReference type="PANTHER" id="PTHR42878">
    <property type="entry name" value="TWO-COMPONENT HISTIDINE KINASE"/>
    <property type="match status" value="1"/>
</dbReference>
<keyword evidence="10" id="KW-0902">Two-component regulatory system</keyword>
<dbReference type="Pfam" id="PF08448">
    <property type="entry name" value="PAS_4"/>
    <property type="match status" value="1"/>
</dbReference>
<evidence type="ECO:0000256" key="8">
    <source>
        <dbReference type="ARBA" id="ARBA00022777"/>
    </source>
</evidence>
<dbReference type="InterPro" id="IPR003594">
    <property type="entry name" value="HATPase_dom"/>
</dbReference>
<dbReference type="Proteomes" id="UP000198859">
    <property type="component" value="Chromosome I"/>
</dbReference>
<evidence type="ECO:0000256" key="3">
    <source>
        <dbReference type="ARBA" id="ARBA00012438"/>
    </source>
</evidence>
<evidence type="ECO:0000256" key="7">
    <source>
        <dbReference type="ARBA" id="ARBA00022692"/>
    </source>
</evidence>
<feature type="domain" description="Histidine kinase" evidence="14">
    <location>
        <begin position="453"/>
        <end position="666"/>
    </location>
</feature>
<feature type="transmembrane region" description="Helical" evidence="13">
    <location>
        <begin position="49"/>
        <end position="67"/>
    </location>
</feature>
<feature type="transmembrane region" description="Helical" evidence="13">
    <location>
        <begin position="276"/>
        <end position="295"/>
    </location>
</feature>
<dbReference type="SMART" id="SM00091">
    <property type="entry name" value="PAS"/>
    <property type="match status" value="1"/>
</dbReference>
<dbReference type="InterPro" id="IPR004358">
    <property type="entry name" value="Sig_transdc_His_kin-like_C"/>
</dbReference>
<dbReference type="SUPFAM" id="SSF47384">
    <property type="entry name" value="Homodimeric domain of signal transducing histidine kinase"/>
    <property type="match status" value="1"/>
</dbReference>
<comment type="catalytic activity">
    <reaction evidence="1">
        <text>ATP + protein L-histidine = ADP + protein N-phospho-L-histidine.</text>
        <dbReference type="EC" id="2.7.13.3"/>
    </reaction>
</comment>
<dbReference type="EC" id="2.7.13.3" evidence="3"/>
<evidence type="ECO:0000259" key="15">
    <source>
        <dbReference type="PROSITE" id="PS50112"/>
    </source>
</evidence>
<evidence type="ECO:0000256" key="11">
    <source>
        <dbReference type="ARBA" id="ARBA00023136"/>
    </source>
</evidence>
<keyword evidence="8" id="KW-0418">Kinase</keyword>
<dbReference type="CDD" id="cd00130">
    <property type="entry name" value="PAS"/>
    <property type="match status" value="1"/>
</dbReference>
<dbReference type="InterPro" id="IPR050351">
    <property type="entry name" value="BphY/WalK/GraS-like"/>
</dbReference>
<dbReference type="Gene3D" id="3.30.565.10">
    <property type="entry name" value="Histidine kinase-like ATPase, C-terminal domain"/>
    <property type="match status" value="1"/>
</dbReference>
<keyword evidence="4" id="KW-1003">Cell membrane</keyword>
<sequence length="707" mass="73880">MLRTAAWAALYLVAGLIGRATIIDGHSLALVWPAAGVGALWLLTSHRPWLAVDVVVLATTVYAVNAVTGATPALAALFVVTNLLQVVVFVTVMRRARPDMVGFGGPAAPGSLTDLGALIGAALLSCLLAAGLGQVGLAWFVDGSTWAGFLVWWGRNTSGLLVVGVLGLLLQAQLQGATGAGDVARRLAALVWPGRRQAAEAALLSALSAVLLLLVFARAEAAPIGFLLLFTSVLAGVRLSPCGVVLHGFAAGSGAIYFTLQGLGPFAAVSGIADRALVAQVFVAMTVVTGLVLCFSRAERNQAMADLQALQAETADRARLFGAVLEHMREGITVVDGEGRVLLRNPAGRRLTGLEDGDVVGLDPDGARWGLAHPDGTPVAARDLPVTRALAGEEVLADYRFTAPGATEPVTLEVTASQLPRASEEEPVRAIVSFRDVTAARHDRDALASFAGVVAHDLKRPLTVINGWSEALAEDFGIGPVDPQAGLRTLGRITGAARQMGSFIDDLLSYTVVRDAPVLRVDVDLSKAAEESAAVFRERESRPQVYVQTGLHATADPVMVRQILDNLIGNATKYVAPGVRPRVQVRGREDAEWTVLSVTDNGIGVPVEHREKVFASFHRAHGENYRGTGLGLAIVRRAVERCGGSVVLRENPSGGSIFEVRLPAAVPAVLPLHPGAEPLGAPVGTRGRDVAHVGPAPAPVVAAAREG</sequence>
<evidence type="ECO:0000313" key="16">
    <source>
        <dbReference type="EMBL" id="SDS81156.1"/>
    </source>
</evidence>
<comment type="subcellular location">
    <subcellularLocation>
        <location evidence="2">Cell membrane</location>
        <topology evidence="2">Multi-pass membrane protein</topology>
    </subcellularLocation>
</comment>
<dbReference type="NCBIfam" id="TIGR00229">
    <property type="entry name" value="sensory_box"/>
    <property type="match status" value="1"/>
</dbReference>
<dbReference type="PROSITE" id="PS50112">
    <property type="entry name" value="PAS"/>
    <property type="match status" value="1"/>
</dbReference>
<dbReference type="InterPro" id="IPR000014">
    <property type="entry name" value="PAS"/>
</dbReference>
<dbReference type="InterPro" id="IPR005467">
    <property type="entry name" value="His_kinase_dom"/>
</dbReference>
<organism evidence="16 17">
    <name type="scientific">Nocardioides scoriae</name>
    <dbReference type="NCBI Taxonomy" id="642780"/>
    <lineage>
        <taxon>Bacteria</taxon>
        <taxon>Bacillati</taxon>
        <taxon>Actinomycetota</taxon>
        <taxon>Actinomycetes</taxon>
        <taxon>Propionibacteriales</taxon>
        <taxon>Nocardioidaceae</taxon>
        <taxon>Nocardioides</taxon>
    </lineage>
</organism>
<dbReference type="GO" id="GO:0007234">
    <property type="term" value="P:osmosensory signaling via phosphorelay pathway"/>
    <property type="evidence" value="ECO:0007669"/>
    <property type="project" value="TreeGrafter"/>
</dbReference>
<dbReference type="PRINTS" id="PR00344">
    <property type="entry name" value="BCTRLSENSOR"/>
</dbReference>
<evidence type="ECO:0000259" key="14">
    <source>
        <dbReference type="PROSITE" id="PS50109"/>
    </source>
</evidence>
<dbReference type="GO" id="GO:0000156">
    <property type="term" value="F:phosphorelay response regulator activity"/>
    <property type="evidence" value="ECO:0007669"/>
    <property type="project" value="TreeGrafter"/>
</dbReference>
<dbReference type="InterPro" id="IPR013656">
    <property type="entry name" value="PAS_4"/>
</dbReference>
<evidence type="ECO:0000256" key="10">
    <source>
        <dbReference type="ARBA" id="ARBA00023012"/>
    </source>
</evidence>
<feature type="domain" description="PAS" evidence="15">
    <location>
        <begin position="317"/>
        <end position="393"/>
    </location>
</feature>
<dbReference type="Pfam" id="PF00512">
    <property type="entry name" value="HisKA"/>
    <property type="match status" value="1"/>
</dbReference>
<dbReference type="SMART" id="SM00387">
    <property type="entry name" value="HATPase_c"/>
    <property type="match status" value="1"/>
</dbReference>
<evidence type="ECO:0000256" key="2">
    <source>
        <dbReference type="ARBA" id="ARBA00004651"/>
    </source>
</evidence>
<evidence type="ECO:0000256" key="4">
    <source>
        <dbReference type="ARBA" id="ARBA00022475"/>
    </source>
</evidence>
<dbReference type="EMBL" id="LT629757">
    <property type="protein sequence ID" value="SDS81156.1"/>
    <property type="molecule type" value="Genomic_DNA"/>
</dbReference>
<dbReference type="InterPro" id="IPR036890">
    <property type="entry name" value="HATPase_C_sf"/>
</dbReference>
<keyword evidence="7 13" id="KW-0812">Transmembrane</keyword>
<evidence type="ECO:0000256" key="6">
    <source>
        <dbReference type="ARBA" id="ARBA00022679"/>
    </source>
</evidence>
<keyword evidence="17" id="KW-1185">Reference proteome</keyword>
<feature type="transmembrane region" description="Helical" evidence="13">
    <location>
        <begin position="221"/>
        <end position="237"/>
    </location>
</feature>
<dbReference type="Gene3D" id="3.30.450.20">
    <property type="entry name" value="PAS domain"/>
    <property type="match status" value="1"/>
</dbReference>